<feature type="compositionally biased region" description="Polar residues" evidence="1">
    <location>
        <begin position="398"/>
        <end position="407"/>
    </location>
</feature>
<dbReference type="OMA" id="PTEYSKD"/>
<gene>
    <name evidence="2" type="ORF">PENDEC_c013G01691</name>
</gene>
<feature type="region of interest" description="Disordered" evidence="1">
    <location>
        <begin position="363"/>
        <end position="407"/>
    </location>
</feature>
<reference evidence="3" key="1">
    <citation type="journal article" date="2017" name="Nat. Microbiol.">
        <title>Global analysis of biosynthetic gene clusters reveals vast potential of secondary metabolite production in Penicillium species.</title>
        <authorList>
            <person name="Nielsen J.C."/>
            <person name="Grijseels S."/>
            <person name="Prigent S."/>
            <person name="Ji B."/>
            <person name="Dainat J."/>
            <person name="Nielsen K.F."/>
            <person name="Frisvad J.C."/>
            <person name="Workman M."/>
            <person name="Nielsen J."/>
        </authorList>
    </citation>
    <scope>NUCLEOTIDE SEQUENCE [LARGE SCALE GENOMIC DNA]</scope>
    <source>
        <strain evidence="3">IBT 11843</strain>
    </source>
</reference>
<dbReference type="GO" id="GO:0071008">
    <property type="term" value="C:U2-type post-mRNA release spliceosomal complex"/>
    <property type="evidence" value="ECO:0007669"/>
    <property type="project" value="InterPro"/>
</dbReference>
<dbReference type="Proteomes" id="UP000191522">
    <property type="component" value="Unassembled WGS sequence"/>
</dbReference>
<evidence type="ECO:0008006" key="4">
    <source>
        <dbReference type="Google" id="ProtNLM"/>
    </source>
</evidence>
<dbReference type="Pfam" id="PF15458">
    <property type="entry name" value="NTR2"/>
    <property type="match status" value="1"/>
</dbReference>
<dbReference type="STRING" id="69771.A0A1V6PAS6"/>
<feature type="compositionally biased region" description="Basic residues" evidence="1">
    <location>
        <begin position="31"/>
        <end position="40"/>
    </location>
</feature>
<organism evidence="2 3">
    <name type="scientific">Penicillium decumbens</name>
    <dbReference type="NCBI Taxonomy" id="69771"/>
    <lineage>
        <taxon>Eukaryota</taxon>
        <taxon>Fungi</taxon>
        <taxon>Dikarya</taxon>
        <taxon>Ascomycota</taxon>
        <taxon>Pezizomycotina</taxon>
        <taxon>Eurotiomycetes</taxon>
        <taxon>Eurotiomycetidae</taxon>
        <taxon>Eurotiales</taxon>
        <taxon>Aspergillaceae</taxon>
        <taxon>Penicillium</taxon>
    </lineage>
</organism>
<evidence type="ECO:0000313" key="3">
    <source>
        <dbReference type="Proteomes" id="UP000191522"/>
    </source>
</evidence>
<dbReference type="AlphaFoldDB" id="A0A1V6PAS6"/>
<feature type="compositionally biased region" description="Polar residues" evidence="1">
    <location>
        <begin position="43"/>
        <end position="53"/>
    </location>
</feature>
<dbReference type="OrthoDB" id="429427at2759"/>
<dbReference type="InterPro" id="IPR028211">
    <property type="entry name" value="Ntr2"/>
</dbReference>
<comment type="caution">
    <text evidence="2">The sequence shown here is derived from an EMBL/GenBank/DDBJ whole genome shotgun (WGS) entry which is preliminary data.</text>
</comment>
<dbReference type="GO" id="GO:0000390">
    <property type="term" value="P:spliceosomal complex disassembly"/>
    <property type="evidence" value="ECO:0007669"/>
    <property type="project" value="InterPro"/>
</dbReference>
<name>A0A1V6PAS6_PENDC</name>
<accession>A0A1V6PAS6</accession>
<feature type="compositionally biased region" description="Acidic residues" evidence="1">
    <location>
        <begin position="254"/>
        <end position="267"/>
    </location>
</feature>
<evidence type="ECO:0000313" key="2">
    <source>
        <dbReference type="EMBL" id="OQD73857.1"/>
    </source>
</evidence>
<sequence>MFANRRKPRKIGNDDGEDDEGKSEELETIVKRRTKSKPKPKSNLNLSFGSGETSMADDDDQSEVIIPKRHGLGRQAMERNTAQRNLAPSSAFQTLSARVGHDQDRPSYNNDYLKELRDLTPSTPKASTEDEKHRTVDVAAKFGEVMKVSGPSAIPSEAEIREKKARRARLAMEHGAKEEDFISLDDHIGAHDDDWDAIARGEKETVSDTRLVRDDEDFAEGFDEYVEDGKISLGRKAEREQKRKNREAMRELINDAEELSDEEDSDIEEKAAYEATQTRAAMGHGKASGIDRPRTPPKITFLPKLSSSLERLRMSLASMETAKTQMISRMEELRKEKEDIAVREVEIQGMIKEAGDNYERLKKEAGVGQASDAEASAGALEQSRGLESIGAPAPMALSDSSSGETEI</sequence>
<protein>
    <recommendedName>
        <fullName evidence="4">Nineteen complex-related protein 2 domain-containing protein</fullName>
    </recommendedName>
</protein>
<feature type="compositionally biased region" description="Basic residues" evidence="1">
    <location>
        <begin position="1"/>
        <end position="10"/>
    </location>
</feature>
<feature type="compositionally biased region" description="Polar residues" evidence="1">
    <location>
        <begin position="78"/>
        <end position="96"/>
    </location>
</feature>
<dbReference type="EMBL" id="MDYL01000013">
    <property type="protein sequence ID" value="OQD73857.1"/>
    <property type="molecule type" value="Genomic_DNA"/>
</dbReference>
<evidence type="ECO:0000256" key="1">
    <source>
        <dbReference type="SAM" id="MobiDB-lite"/>
    </source>
</evidence>
<feature type="region of interest" description="Disordered" evidence="1">
    <location>
        <begin position="1"/>
        <end position="133"/>
    </location>
</feature>
<feature type="compositionally biased region" description="Basic and acidic residues" evidence="1">
    <location>
        <begin position="234"/>
        <end position="253"/>
    </location>
</feature>
<proteinExistence type="predicted"/>
<keyword evidence="3" id="KW-1185">Reference proteome</keyword>
<feature type="region of interest" description="Disordered" evidence="1">
    <location>
        <begin position="234"/>
        <end position="301"/>
    </location>
</feature>